<dbReference type="PROSITE" id="PS50088">
    <property type="entry name" value="ANK_REPEAT"/>
    <property type="match status" value="3"/>
</dbReference>
<dbReference type="WBParaSite" id="SRDH1_94690.4">
    <property type="protein sequence ID" value="SRDH1_94690.4"/>
    <property type="gene ID" value="SRDH1_94690"/>
</dbReference>
<dbReference type="Pfam" id="PF00023">
    <property type="entry name" value="Ank"/>
    <property type="match status" value="1"/>
</dbReference>
<dbReference type="WBParaSite" id="SRDH1_94690.1">
    <property type="protein sequence ID" value="SRDH1_94690.1"/>
    <property type="gene ID" value="SRDH1_94690"/>
</dbReference>
<feature type="region of interest" description="Disordered" evidence="4">
    <location>
        <begin position="399"/>
        <end position="424"/>
    </location>
</feature>
<dbReference type="InterPro" id="IPR036770">
    <property type="entry name" value="Ankyrin_rpt-contain_sf"/>
</dbReference>
<feature type="repeat" description="ANK" evidence="3">
    <location>
        <begin position="154"/>
        <end position="186"/>
    </location>
</feature>
<evidence type="ECO:0008006" key="8">
    <source>
        <dbReference type="Google" id="ProtNLM"/>
    </source>
</evidence>
<dbReference type="Pfam" id="PF12796">
    <property type="entry name" value="Ank_2"/>
    <property type="match status" value="2"/>
</dbReference>
<evidence type="ECO:0000256" key="2">
    <source>
        <dbReference type="ARBA" id="ARBA00023043"/>
    </source>
</evidence>
<keyword evidence="5" id="KW-1185">Reference proteome</keyword>
<protein>
    <recommendedName>
        <fullName evidence="8">Sex-determining protein fem-1</fullName>
    </recommendedName>
</protein>
<feature type="repeat" description="ANK" evidence="3">
    <location>
        <begin position="121"/>
        <end position="153"/>
    </location>
</feature>
<reference evidence="5" key="1">
    <citation type="submission" date="2022-06" db="EMBL/GenBank/DDBJ databases">
        <authorList>
            <person name="Berger JAMES D."/>
            <person name="Berger JAMES D."/>
        </authorList>
    </citation>
    <scope>NUCLEOTIDE SEQUENCE [LARGE SCALE GENOMIC DNA]</scope>
</reference>
<evidence type="ECO:0000256" key="1">
    <source>
        <dbReference type="ARBA" id="ARBA00022737"/>
    </source>
</evidence>
<dbReference type="PROSITE" id="PS50297">
    <property type="entry name" value="ANK_REP_REGION"/>
    <property type="match status" value="2"/>
</dbReference>
<organism evidence="5 6">
    <name type="scientific">Schistosoma rodhaini</name>
    <dbReference type="NCBI Taxonomy" id="6188"/>
    <lineage>
        <taxon>Eukaryota</taxon>
        <taxon>Metazoa</taxon>
        <taxon>Spiralia</taxon>
        <taxon>Lophotrochozoa</taxon>
        <taxon>Platyhelminthes</taxon>
        <taxon>Trematoda</taxon>
        <taxon>Digenea</taxon>
        <taxon>Strigeidida</taxon>
        <taxon>Schistosomatoidea</taxon>
        <taxon>Schistosomatidae</taxon>
        <taxon>Schistosoma</taxon>
    </lineage>
</organism>
<keyword evidence="2 3" id="KW-0040">ANK repeat</keyword>
<evidence type="ECO:0000313" key="7">
    <source>
        <dbReference type="WBParaSite" id="SRDH1_94690.3"/>
    </source>
</evidence>
<dbReference type="WBParaSite" id="SRDH1_94690.3">
    <property type="protein sequence ID" value="SRDH1_94690.3"/>
    <property type="gene ID" value="SRDH1_94690"/>
</dbReference>
<dbReference type="SUPFAM" id="SSF48403">
    <property type="entry name" value="Ankyrin repeat"/>
    <property type="match status" value="2"/>
</dbReference>
<dbReference type="SMART" id="SM00248">
    <property type="entry name" value="ANK"/>
    <property type="match status" value="6"/>
</dbReference>
<dbReference type="InterPro" id="IPR002110">
    <property type="entry name" value="Ankyrin_rpt"/>
</dbReference>
<sequence length="1152" mass="130290">MATASKTESRLVTEQNIFNYCISGDLKSLKECARSVGQVVHKNSLDGQTCLIVACRNGHLDVAEYLIDFHGADVEQVGVVEFEGEQVEGVPPLWCASAAGHLKLVELLISRGADVNRTTITNSTALRAACFDGHEQVVRYLVEHGANIENPNRHGHTCLMISCYRRHDSIVEYLLSKNARVNRRSAKGNTALHDCTESGNLKCLQLLLNHRAIMRKDEYGQLPIMSGANAAFKKIVDYLATVEIPDSTQTISISEKAAAYDLLGASLFDRHSLIQDAIAAWYHAINLRQELSTYNNNNGHDNNSGNNKFIPYPVPQCSCMNESMSCVEGQSTTTTNTTSTTNSSNNCWSLISLAAREAIGMAETSRFDEQHYSLTSNWQRHKRSTRIQEILSKSYNSTKFHHHHHHHDHHKSLHQSTRRQKSTTKYSQDLNELFQRKYKKLQTDLQNAYQCKFEHLGHSLYRSNSLKDYTSDIQSPSFCSVFLQGSHNSRLGLRRNGSSEYFDQSSPTSSILSQSVYRSSPSPTNSLNFGTSSSSSSSSPLSTTGHQNSSCAAGGGVFVQSVIPVDPILGFEPKCCQIARYRRWLLEPIHHQNYQIRSSTTPGHNNISNILNNNSTESFIPSKTINQCPNCKQILVSMNNIYLNEESLLSNQSICPICKTSLMPNHSSNFSNDNKTVNSTNQYSKVSYPYESNNNNNYDNNENNLKYICPICHFATENHPLIRRLKQCGEEAFGHVCEFQTREDLASLMSNTHVLRLQSLLIRLRILGPDHPDTIYFIRYRGAIYADADNFHQCLSLWRYALELQRTFVEPLCHVSQAAFVSFAELFHFVLTNNCIGLPAKDLDPTLIVDCLELAVDNIERGMDYSFYHWHHRHPWSYTAADKEAINLMRHVSLCLHFIAMILIHYMPNCKALPTLRSIRRHLPDLTQVVEEYFNESLQNSTLNSSNMMLNRQEYINNNSNNIENESQTDSLSNNDMKKRMPIELKQRFFRQVYRLVKLDPRVHRGQSLIHLACSPETSTVGRFVICTFPNVNVLSLLFELGADANCADVDGQRPIGHVLAQRRLKSSEHASLVHTLVKCGAHLDATNRNSLTILYKRFHHVLLESHVQILDHVTLACRAARVANHYGLTASNPSVQAYLPNNLLFFLQMHQ</sequence>
<evidence type="ECO:0000256" key="3">
    <source>
        <dbReference type="PROSITE-ProRule" id="PRU00023"/>
    </source>
</evidence>
<dbReference type="PRINTS" id="PR01415">
    <property type="entry name" value="ANKYRIN"/>
</dbReference>
<dbReference type="AlphaFoldDB" id="A0AA85GI60"/>
<dbReference type="PANTHER" id="PTHR24173">
    <property type="entry name" value="ANKYRIN REPEAT CONTAINING"/>
    <property type="match status" value="1"/>
</dbReference>
<accession>A0AA85GI60</accession>
<dbReference type="PANTHER" id="PTHR24173:SF85">
    <property type="entry name" value="PROTEIN FEM-1 HOMOLOG CG6966"/>
    <property type="match status" value="1"/>
</dbReference>
<evidence type="ECO:0000256" key="4">
    <source>
        <dbReference type="SAM" id="MobiDB-lite"/>
    </source>
</evidence>
<feature type="repeat" description="ANK" evidence="3">
    <location>
        <begin position="88"/>
        <end position="120"/>
    </location>
</feature>
<evidence type="ECO:0000313" key="6">
    <source>
        <dbReference type="WBParaSite" id="SRDH1_94690.1"/>
    </source>
</evidence>
<feature type="compositionally biased region" description="Basic residues" evidence="4">
    <location>
        <begin position="399"/>
        <end position="422"/>
    </location>
</feature>
<reference evidence="6 7" key="2">
    <citation type="submission" date="2023-11" db="UniProtKB">
        <authorList>
            <consortium name="WormBaseParasite"/>
        </authorList>
    </citation>
    <scope>IDENTIFICATION</scope>
</reference>
<feature type="compositionally biased region" description="Polar residues" evidence="4">
    <location>
        <begin position="516"/>
        <end position="531"/>
    </location>
</feature>
<proteinExistence type="predicted"/>
<dbReference type="Gene3D" id="1.25.40.20">
    <property type="entry name" value="Ankyrin repeat-containing domain"/>
    <property type="match status" value="2"/>
</dbReference>
<name>A0AA85GI60_9TREM</name>
<dbReference type="Proteomes" id="UP000050792">
    <property type="component" value="Unassembled WGS sequence"/>
</dbReference>
<evidence type="ECO:0000313" key="5">
    <source>
        <dbReference type="Proteomes" id="UP000050792"/>
    </source>
</evidence>
<keyword evidence="1" id="KW-0677">Repeat</keyword>
<feature type="region of interest" description="Disordered" evidence="4">
    <location>
        <begin position="513"/>
        <end position="546"/>
    </location>
</feature>